<dbReference type="AlphaFoldDB" id="A0A951QTU8"/>
<sequence>MLPTLAKWTIEEYHQMIEAGILQNRRVELLAGEIIEMPPEGPLHTFYGEELADYLRYRLAGKALIREAHPITLTNSEPEPDIAVVRPPRDNYRNRHPYPEDIFLVIEVSHSTLAKDLEIKRKAYAQAGILEYWIIDVKNRQLIVFRSPNKDDYSSKQEIKQGNIAMLAFPEVEVTVDRLLT</sequence>
<keyword evidence="2" id="KW-0255">Endonuclease</keyword>
<dbReference type="PANTHER" id="PTHR35400:SF1">
    <property type="entry name" value="SLR1083 PROTEIN"/>
    <property type="match status" value="1"/>
</dbReference>
<dbReference type="InterPro" id="IPR011335">
    <property type="entry name" value="Restrct_endonuc-II-like"/>
</dbReference>
<keyword evidence="2" id="KW-0378">Hydrolase</keyword>
<reference evidence="2" key="1">
    <citation type="submission" date="2021-05" db="EMBL/GenBank/DDBJ databases">
        <authorList>
            <person name="Pietrasiak N."/>
            <person name="Ward R."/>
            <person name="Stajich J.E."/>
            <person name="Kurbessoian T."/>
        </authorList>
    </citation>
    <scope>NUCLEOTIDE SEQUENCE</scope>
    <source>
        <strain evidence="2">GSE-NOS-MK-12-04C</strain>
    </source>
</reference>
<gene>
    <name evidence="2" type="ORF">KME60_33030</name>
</gene>
<organism evidence="2 3">
    <name type="scientific">Cyanomargarita calcarea GSE-NOS-MK-12-04C</name>
    <dbReference type="NCBI Taxonomy" id="2839659"/>
    <lineage>
        <taxon>Bacteria</taxon>
        <taxon>Bacillati</taxon>
        <taxon>Cyanobacteriota</taxon>
        <taxon>Cyanophyceae</taxon>
        <taxon>Nostocales</taxon>
        <taxon>Cyanomargaritaceae</taxon>
        <taxon>Cyanomargarita</taxon>
    </lineage>
</organism>
<dbReference type="CDD" id="cd06260">
    <property type="entry name" value="DUF820-like"/>
    <property type="match status" value="1"/>
</dbReference>
<dbReference type="InterPro" id="IPR012296">
    <property type="entry name" value="Nuclease_put_TT1808"/>
</dbReference>
<dbReference type="EMBL" id="JAHHGZ010000063">
    <property type="protein sequence ID" value="MBW4672122.1"/>
    <property type="molecule type" value="Genomic_DNA"/>
</dbReference>
<feature type="domain" description="Putative restriction endonuclease" evidence="1">
    <location>
        <begin position="11"/>
        <end position="176"/>
    </location>
</feature>
<dbReference type="Proteomes" id="UP000729701">
    <property type="component" value="Unassembled WGS sequence"/>
</dbReference>
<dbReference type="Gene3D" id="3.90.1570.10">
    <property type="entry name" value="tt1808, chain A"/>
    <property type="match status" value="1"/>
</dbReference>
<comment type="caution">
    <text evidence="2">The sequence shown here is derived from an EMBL/GenBank/DDBJ whole genome shotgun (WGS) entry which is preliminary data.</text>
</comment>
<name>A0A951QTU8_9CYAN</name>
<protein>
    <submittedName>
        <fullName evidence="2">Uma2 family endonuclease</fullName>
    </submittedName>
</protein>
<dbReference type="GO" id="GO:0004519">
    <property type="term" value="F:endonuclease activity"/>
    <property type="evidence" value="ECO:0007669"/>
    <property type="project" value="UniProtKB-KW"/>
</dbReference>
<reference evidence="2" key="2">
    <citation type="journal article" date="2022" name="Microbiol. Resour. Announc.">
        <title>Metagenome Sequencing to Explore Phylogenomics of Terrestrial Cyanobacteria.</title>
        <authorList>
            <person name="Ward R.D."/>
            <person name="Stajich J.E."/>
            <person name="Johansen J.R."/>
            <person name="Huntemann M."/>
            <person name="Clum A."/>
            <person name="Foster B."/>
            <person name="Foster B."/>
            <person name="Roux S."/>
            <person name="Palaniappan K."/>
            <person name="Varghese N."/>
            <person name="Mukherjee S."/>
            <person name="Reddy T.B.K."/>
            <person name="Daum C."/>
            <person name="Copeland A."/>
            <person name="Chen I.A."/>
            <person name="Ivanova N.N."/>
            <person name="Kyrpides N.C."/>
            <person name="Shapiro N."/>
            <person name="Eloe-Fadrosh E.A."/>
            <person name="Pietrasiak N."/>
        </authorList>
    </citation>
    <scope>NUCLEOTIDE SEQUENCE</scope>
    <source>
        <strain evidence="2">GSE-NOS-MK-12-04C</strain>
    </source>
</reference>
<keyword evidence="2" id="KW-0540">Nuclease</keyword>
<evidence type="ECO:0000313" key="3">
    <source>
        <dbReference type="Proteomes" id="UP000729701"/>
    </source>
</evidence>
<dbReference type="SUPFAM" id="SSF52980">
    <property type="entry name" value="Restriction endonuclease-like"/>
    <property type="match status" value="1"/>
</dbReference>
<evidence type="ECO:0000313" key="2">
    <source>
        <dbReference type="EMBL" id="MBW4672122.1"/>
    </source>
</evidence>
<dbReference type="InterPro" id="IPR008538">
    <property type="entry name" value="Uma2"/>
</dbReference>
<accession>A0A951QTU8</accession>
<proteinExistence type="predicted"/>
<dbReference type="Pfam" id="PF05685">
    <property type="entry name" value="Uma2"/>
    <property type="match status" value="1"/>
</dbReference>
<dbReference type="PANTHER" id="PTHR35400">
    <property type="entry name" value="SLR1083 PROTEIN"/>
    <property type="match status" value="1"/>
</dbReference>
<evidence type="ECO:0000259" key="1">
    <source>
        <dbReference type="Pfam" id="PF05685"/>
    </source>
</evidence>